<organism evidence="1 2">
    <name type="scientific">uncultured phage cr10_1</name>
    <dbReference type="NCBI Taxonomy" id="2772066"/>
    <lineage>
        <taxon>Viruses</taxon>
        <taxon>Duplodnaviria</taxon>
        <taxon>Heunggongvirae</taxon>
        <taxon>Uroviricota</taxon>
        <taxon>Caudoviricetes</taxon>
        <taxon>Crassvirales</taxon>
        <taxon>Suoliviridae</taxon>
        <taxon>Boorivirinae</taxon>
        <taxon>Canhaevirus</taxon>
        <taxon>Canhaevirus hiberniae</taxon>
    </lineage>
</organism>
<evidence type="ECO:0000313" key="2">
    <source>
        <dbReference type="Proteomes" id="UP000593744"/>
    </source>
</evidence>
<dbReference type="Proteomes" id="UP000593744">
    <property type="component" value="Segment"/>
</dbReference>
<accession>A0A7M1RWL4</accession>
<dbReference type="EMBL" id="MT774382">
    <property type="protein sequence ID" value="QOR58686.1"/>
    <property type="molecule type" value="Genomic_DNA"/>
</dbReference>
<dbReference type="KEGG" id="vg:65129166"/>
<evidence type="ECO:0000313" key="1">
    <source>
        <dbReference type="EMBL" id="QOR58686.1"/>
    </source>
</evidence>
<sequence>MDRSLPHFLQRIGYHPYEISPKDRMFFSLKDPEFVSAYGPVFVEWFPKYLGPSVPILEVNRSRNIIWGLHEADHHPCLIYPRPNILIEGVSEEYKITNKYSDTMMDRIAAKYSPEEIFRAIRSNLILIL</sequence>
<reference evidence="1 2" key="1">
    <citation type="submission" date="2020-07" db="EMBL/GenBank/DDBJ databases">
        <title>Taxonomic proposal: Crassvirales, a new order of highly abundant and diverse bacterial viruses.</title>
        <authorList>
            <person name="Shkoporov A.N."/>
            <person name="Stockdale S.R."/>
            <person name="Guerin E."/>
            <person name="Ross R.P."/>
            <person name="Hill C."/>
        </authorList>
    </citation>
    <scope>NUCLEOTIDE SEQUENCE [LARGE SCALE GENOMIC DNA]</scope>
</reference>
<name>A0A7M1RWL4_9CAUD</name>
<keyword evidence="2" id="KW-1185">Reference proteome</keyword>
<dbReference type="RefSeq" id="YP_010110844.1">
    <property type="nucleotide sequence ID" value="NC_055875.1"/>
</dbReference>
<proteinExistence type="predicted"/>
<protein>
    <submittedName>
        <fullName evidence="1">Uncharacterized protein</fullName>
    </submittedName>
</protein>
<dbReference type="GeneID" id="65129166"/>